<evidence type="ECO:0000259" key="5">
    <source>
        <dbReference type="Pfam" id="PF24883"/>
    </source>
</evidence>
<feature type="repeat" description="WD" evidence="3">
    <location>
        <begin position="1108"/>
        <end position="1149"/>
    </location>
</feature>
<sequence>MAETTSNTFMMLLHESLARFKSRWKRRLQLEKEQTGPTPSTAKAQGFNRVNLDTWPIIEASITAFESGADWLGPLKAAIGPLIECIEIYEREWGGHKDQQKLRKKLNEIMQDMTELKKCSAEFAMTGSEADETCSDIQEEAQTISEANQKTISAGRRLKSIMEGTEHILECYGRIDEHLQRLAVSVGRLVTIDLNRIQQLNVNINMINAVSQEAKESRLAKILSTGFAFYDSGGVKRGRCAPGTRKPQIELLLQWASNPESGRTCWMNGRHRQDHHCIYRVRKCQQVNSIIPCIAYQLARFSAPFSRALDSVLKADPDVHRRNLKQQYERLICEPLAKEIKSMPLDVIVVIDALDECEDPESVEQVLDLLLSPKYKLPIRYLVSSRPEKEICARMAARINGSEDVPLVLHDLESEAVKADISIYMREELKNVPLSEDQWSGILDRCGVLFIYASTICRFILQGQKSDTLDEVVAATINSSFKPARGGNPIDSLYLTILRSAFGQLDMSEADAQRMREILETVICAMAPMTLAAIANMLKLRSLKHVHSLLQPLRSVLNIAKGTGEVTTLHASFQDFMLSHDRSSDFWCNRPGRNATMAEACLQIIGAAEPRMNICSLPSSHLLDTEVEDLDERVRHAISPALAYACQYWSTHLYHGEYRAALADRKMRHGTGIIQQAERWCTVRWKHGIPEDVSKIAHDAVQFVSVYANHPTSHSTPHIYITMLPFWPPSRPVSIAYMPRASGLVKPQGTAISHRTLALLATWKVSGCKVRSMGLSDDGTRLAVPTEGGIDVLDTSTGEVIVSLTNQLARGVNYVTLSNDGTQVAFGSTNSTLQLWNVSKYDTIMELLPNTGSDIRSVAFSSNASHVACGLESGDIYICCLHTVEPPLGPLKGHTDMVTSVTFSPDCFHLASGSYDSTVRVWDVRAGYPIGQPFTGDMLWVTSVSYSPNGSCLVSASWDCSIRVWDVRAAQTVLGPLKANSSAVTSATFSPNAAFIASASYDNTIRVYDALTGSIVLGPLQAHTGSINLVVFSPDGSRLFSCSNDGTVRIWNVQDADVSNALPPATGPSGPIYSVRYSHSGLRVVSGSDDKAIHVWDVETGELIQGPLSGHNKGVSCVDYSPSGRYIASASWDQTLRIWNADTGQDVHGPIQGHNDAVSCVRFSPDELNIVSGSHDGTVRLWDVKAGQCVMELLKDNSPVWSVGFSPDGRHVVAGSQDGTILVIDWRTGDTVVGPVHGHDGTVRSVEFSPNGMQIVSGSDDKSIRVWDAQTGQQIVVCGRDGVSHDSYVYSVGFSPNGLYIASGYLDCSLCVWDAQTGKMILGPLRRHTNLVQCVQFSPDSSHIVTCSWDGTIRLWDFSSCLMGLQAPEELAEGEGHSTSYSQEHIKVPNSWTLDKEGWAVDLENRRLVWVPSDFPVPLPIPPNYLAISSQGGLRLASDGAMCTVENKRAKLLNNWTDVTPLTMTHQDAVPRTDSSSQLSSWTLRHTSLTQ</sequence>
<feature type="repeat" description="WD" evidence="3">
    <location>
        <begin position="1325"/>
        <end position="1360"/>
    </location>
</feature>
<dbReference type="PRINTS" id="PR00320">
    <property type="entry name" value="GPROTEINBRPT"/>
</dbReference>
<dbReference type="InterPro" id="IPR056884">
    <property type="entry name" value="NPHP3-like_N"/>
</dbReference>
<dbReference type="InterPro" id="IPR036322">
    <property type="entry name" value="WD40_repeat_dom_sf"/>
</dbReference>
<feature type="repeat" description="WD" evidence="3">
    <location>
        <begin position="891"/>
        <end position="932"/>
    </location>
</feature>
<dbReference type="Pfam" id="PF24883">
    <property type="entry name" value="NPHP3_N"/>
    <property type="match status" value="1"/>
</dbReference>
<evidence type="ECO:0000256" key="3">
    <source>
        <dbReference type="PROSITE-ProRule" id="PRU00221"/>
    </source>
</evidence>
<dbReference type="PROSITE" id="PS00678">
    <property type="entry name" value="WD_REPEATS_1"/>
    <property type="match status" value="9"/>
</dbReference>
<feature type="repeat" description="WD" evidence="3">
    <location>
        <begin position="1193"/>
        <end position="1234"/>
    </location>
</feature>
<feature type="domain" description="Nephrocystin 3-like N-terminal" evidence="5">
    <location>
        <begin position="277"/>
        <end position="386"/>
    </location>
</feature>
<feature type="repeat" description="WD" evidence="3">
    <location>
        <begin position="1151"/>
        <end position="1192"/>
    </location>
</feature>
<protein>
    <submittedName>
        <fullName evidence="6">Peptidase C14</fullName>
    </submittedName>
</protein>
<keyword evidence="2" id="KW-0677">Repeat</keyword>
<dbReference type="PROSITE" id="PS50294">
    <property type="entry name" value="WD_REPEATS_REGION"/>
    <property type="match status" value="10"/>
</dbReference>
<evidence type="ECO:0000256" key="2">
    <source>
        <dbReference type="ARBA" id="ARBA00022737"/>
    </source>
</evidence>
<feature type="repeat" description="WD" evidence="3">
    <location>
        <begin position="1020"/>
        <end position="1061"/>
    </location>
</feature>
<feature type="repeat" description="WD" evidence="3">
    <location>
        <begin position="1065"/>
        <end position="1106"/>
    </location>
</feature>
<dbReference type="OrthoDB" id="538223at2759"/>
<dbReference type="InterPro" id="IPR020472">
    <property type="entry name" value="WD40_PAC1"/>
</dbReference>
<dbReference type="SUPFAM" id="SSF50978">
    <property type="entry name" value="WD40 repeat-like"/>
    <property type="match status" value="1"/>
</dbReference>
<evidence type="ECO:0000256" key="1">
    <source>
        <dbReference type="ARBA" id="ARBA00022574"/>
    </source>
</evidence>
<feature type="compositionally biased region" description="Polar residues" evidence="4">
    <location>
        <begin position="1473"/>
        <end position="1491"/>
    </location>
</feature>
<dbReference type="InterPro" id="IPR019775">
    <property type="entry name" value="WD40_repeat_CS"/>
</dbReference>
<name>L8WHW1_THACA</name>
<dbReference type="PROSITE" id="PS50082">
    <property type="entry name" value="WD_REPEATS_2"/>
    <property type="match status" value="12"/>
</dbReference>
<dbReference type="InterPro" id="IPR011047">
    <property type="entry name" value="Quinoprotein_ADH-like_sf"/>
</dbReference>
<dbReference type="PANTHER" id="PTHR19848">
    <property type="entry name" value="WD40 REPEAT PROTEIN"/>
    <property type="match status" value="1"/>
</dbReference>
<organism evidence="6 7">
    <name type="scientific">Thanatephorus cucumeris (strain AG1-IA)</name>
    <name type="common">Rice sheath blight fungus</name>
    <name type="synonym">Rhizoctonia solani</name>
    <dbReference type="NCBI Taxonomy" id="983506"/>
    <lineage>
        <taxon>Eukaryota</taxon>
        <taxon>Fungi</taxon>
        <taxon>Dikarya</taxon>
        <taxon>Basidiomycota</taxon>
        <taxon>Agaricomycotina</taxon>
        <taxon>Agaricomycetes</taxon>
        <taxon>Cantharellales</taxon>
        <taxon>Ceratobasidiaceae</taxon>
        <taxon>Rhizoctonia</taxon>
        <taxon>Rhizoctonia solani AG-1</taxon>
    </lineage>
</organism>
<gene>
    <name evidence="6" type="ORF">AG1IA_09592</name>
</gene>
<dbReference type="InterPro" id="IPR015943">
    <property type="entry name" value="WD40/YVTN_repeat-like_dom_sf"/>
</dbReference>
<dbReference type="HOGENOM" id="CLU_000288_6_3_1"/>
<evidence type="ECO:0000256" key="4">
    <source>
        <dbReference type="SAM" id="MobiDB-lite"/>
    </source>
</evidence>
<feature type="repeat" description="WD" evidence="3">
    <location>
        <begin position="812"/>
        <end position="846"/>
    </location>
</feature>
<dbReference type="Pfam" id="PF00400">
    <property type="entry name" value="WD40"/>
    <property type="match status" value="11"/>
</dbReference>
<dbReference type="PANTHER" id="PTHR19848:SF8">
    <property type="entry name" value="F-BOX AND WD REPEAT DOMAIN CONTAINING 7"/>
    <property type="match status" value="1"/>
</dbReference>
<dbReference type="STRING" id="983506.L8WHW1"/>
<comment type="caution">
    <text evidence="6">The sequence shown here is derived from an EMBL/GenBank/DDBJ whole genome shotgun (WGS) entry which is preliminary data.</text>
</comment>
<keyword evidence="7" id="KW-1185">Reference proteome</keyword>
<feature type="repeat" description="WD" evidence="3">
    <location>
        <begin position="934"/>
        <end position="975"/>
    </location>
</feature>
<dbReference type="SMART" id="SM00320">
    <property type="entry name" value="WD40"/>
    <property type="match status" value="13"/>
</dbReference>
<accession>L8WHW1</accession>
<feature type="repeat" description="WD" evidence="3">
    <location>
        <begin position="1282"/>
        <end position="1323"/>
    </location>
</feature>
<feature type="repeat" description="WD" evidence="3">
    <location>
        <begin position="1236"/>
        <end position="1277"/>
    </location>
</feature>
<dbReference type="SUPFAM" id="SSF50998">
    <property type="entry name" value="Quinoprotein alcohol dehydrogenase-like"/>
    <property type="match status" value="1"/>
</dbReference>
<dbReference type="Proteomes" id="UP000011668">
    <property type="component" value="Unassembled WGS sequence"/>
</dbReference>
<reference evidence="6 7" key="1">
    <citation type="journal article" date="2013" name="Nat. Commun.">
        <title>The evolution and pathogenic mechanisms of the rice sheath blight pathogen.</title>
        <authorList>
            <person name="Zheng A."/>
            <person name="Lin R."/>
            <person name="Xu L."/>
            <person name="Qin P."/>
            <person name="Tang C."/>
            <person name="Ai P."/>
            <person name="Zhang D."/>
            <person name="Liu Y."/>
            <person name="Sun Z."/>
            <person name="Feng H."/>
            <person name="Wang Y."/>
            <person name="Chen Y."/>
            <person name="Liang X."/>
            <person name="Fu R."/>
            <person name="Li Q."/>
            <person name="Zhang J."/>
            <person name="Yu X."/>
            <person name="Xie Z."/>
            <person name="Ding L."/>
            <person name="Guan P."/>
            <person name="Tang J."/>
            <person name="Liang Y."/>
            <person name="Wang S."/>
            <person name="Deng Q."/>
            <person name="Li S."/>
            <person name="Zhu J."/>
            <person name="Wang L."/>
            <person name="Liu H."/>
            <person name="Li P."/>
        </authorList>
    </citation>
    <scope>NUCLEOTIDE SEQUENCE [LARGE SCALE GENOMIC DNA]</scope>
    <source>
        <strain evidence="7">AG-1 IA</strain>
    </source>
</reference>
<evidence type="ECO:0000313" key="7">
    <source>
        <dbReference type="Proteomes" id="UP000011668"/>
    </source>
</evidence>
<dbReference type="OMA" id="FRIMNIR"/>
<dbReference type="EMBL" id="AFRT01003551">
    <property type="protein sequence ID" value="ELU36378.1"/>
    <property type="molecule type" value="Genomic_DNA"/>
</dbReference>
<feature type="region of interest" description="Disordered" evidence="4">
    <location>
        <begin position="1467"/>
        <end position="1491"/>
    </location>
</feature>
<feature type="repeat" description="WD" evidence="3">
    <location>
        <begin position="977"/>
        <end position="1018"/>
    </location>
</feature>
<dbReference type="InterPro" id="IPR001680">
    <property type="entry name" value="WD40_rpt"/>
</dbReference>
<keyword evidence="1 3" id="KW-0853">WD repeat</keyword>
<evidence type="ECO:0000313" key="6">
    <source>
        <dbReference type="EMBL" id="ELU36378.1"/>
    </source>
</evidence>
<dbReference type="CDD" id="cd00200">
    <property type="entry name" value="WD40"/>
    <property type="match status" value="2"/>
</dbReference>
<proteinExistence type="predicted"/>
<dbReference type="Gene3D" id="2.130.10.10">
    <property type="entry name" value="YVTN repeat-like/Quinoprotein amine dehydrogenase"/>
    <property type="match status" value="5"/>
</dbReference>